<dbReference type="eggNOG" id="COG2814">
    <property type="taxonomic scope" value="Bacteria"/>
</dbReference>
<sequence>MAPLLVSVLVLFTAQQLLIPLLVPLSRELDLTETQLGAVLAVGALVFTVVGPVWGRLIDAWGVRATLLVGLSLSTAGLAGFAVVSAVGLDGSNTPTTTWLLLLVTRSLLFGAGVGAVPVAAIAAAGATTGDEGARTRAVGLVGAAQGASMVLGPAAGGLLAAVSLVLPLVIAPVVCAALIVWVLVAIPSLPRVADTEPGPREPGPRPWEPRFARLLVIGFFLYVSLAMVQIVIGFLVADRLGLEQEEAASSIGAVLVAIGVVLVVVQAGVVPRLRWPAMRLIRVGAPIGAAGLLLLSVADSFVTIIGALVVVAAGLGLAMPGFTAAPTLLVGPRQQGAVAGMITATAGTTFIIGPLLGTALYQAAPAVPVLVGAAACGMASVLAQAPYRRQAARR</sequence>
<dbReference type="EMBL" id="ACLF03000006">
    <property type="protein sequence ID" value="EFQ82916.1"/>
    <property type="molecule type" value="Genomic_DNA"/>
</dbReference>
<dbReference type="Pfam" id="PF07690">
    <property type="entry name" value="MFS_1"/>
    <property type="match status" value="1"/>
</dbReference>
<dbReference type="InterPro" id="IPR001958">
    <property type="entry name" value="Tet-R_TetA/multi-R_MdtG-like"/>
</dbReference>
<feature type="transmembrane region" description="Helical" evidence="5">
    <location>
        <begin position="36"/>
        <end position="55"/>
    </location>
</feature>
<feature type="transmembrane region" description="Helical" evidence="5">
    <location>
        <begin position="338"/>
        <end position="362"/>
    </location>
</feature>
<dbReference type="InterPro" id="IPR011701">
    <property type="entry name" value="MFS"/>
</dbReference>
<keyword evidence="2 5" id="KW-0812">Transmembrane</keyword>
<evidence type="ECO:0000259" key="6">
    <source>
        <dbReference type="PROSITE" id="PS50850"/>
    </source>
</evidence>
<feature type="transmembrane region" description="Helical" evidence="5">
    <location>
        <begin position="108"/>
        <end position="127"/>
    </location>
</feature>
<feature type="transmembrane region" description="Helical" evidence="5">
    <location>
        <begin position="169"/>
        <end position="191"/>
    </location>
</feature>
<dbReference type="Proteomes" id="UP000003111">
    <property type="component" value="Unassembled WGS sequence"/>
</dbReference>
<proteinExistence type="predicted"/>
<feature type="transmembrane region" description="Helical" evidence="5">
    <location>
        <begin position="212"/>
        <end position="236"/>
    </location>
</feature>
<comment type="subcellular location">
    <subcellularLocation>
        <location evidence="1">Cell membrane</location>
        <topology evidence="1">Multi-pass membrane protein</topology>
    </subcellularLocation>
</comment>
<evidence type="ECO:0000256" key="2">
    <source>
        <dbReference type="ARBA" id="ARBA00022692"/>
    </source>
</evidence>
<dbReference type="OrthoDB" id="9814303at2"/>
<keyword evidence="8" id="KW-1185">Reference proteome</keyword>
<dbReference type="AlphaFoldDB" id="E2SCG3"/>
<dbReference type="GO" id="GO:0005886">
    <property type="term" value="C:plasma membrane"/>
    <property type="evidence" value="ECO:0007669"/>
    <property type="project" value="UniProtKB-SubCell"/>
</dbReference>
<dbReference type="InterPro" id="IPR020846">
    <property type="entry name" value="MFS_dom"/>
</dbReference>
<evidence type="ECO:0000256" key="4">
    <source>
        <dbReference type="ARBA" id="ARBA00023136"/>
    </source>
</evidence>
<dbReference type="PRINTS" id="PR01035">
    <property type="entry name" value="TCRTETA"/>
</dbReference>
<evidence type="ECO:0000256" key="1">
    <source>
        <dbReference type="ARBA" id="ARBA00004651"/>
    </source>
</evidence>
<dbReference type="HOGENOM" id="CLU_001265_10_11_11"/>
<feature type="transmembrane region" description="Helical" evidence="5">
    <location>
        <begin position="305"/>
        <end position="326"/>
    </location>
</feature>
<protein>
    <submittedName>
        <fullName evidence="7">Transporter, major facilitator family protein</fullName>
    </submittedName>
</protein>
<dbReference type="STRING" id="585531.HMPREF0063_12125"/>
<comment type="caution">
    <text evidence="7">The sequence shown here is derived from an EMBL/GenBank/DDBJ whole genome shotgun (WGS) entry which is preliminary data.</text>
</comment>
<dbReference type="PANTHER" id="PTHR23546">
    <property type="entry name" value="TRANSPORT PROTEIN"/>
    <property type="match status" value="1"/>
</dbReference>
<evidence type="ECO:0000256" key="3">
    <source>
        <dbReference type="ARBA" id="ARBA00022989"/>
    </source>
</evidence>
<feature type="domain" description="Major facilitator superfamily (MFS) profile" evidence="6">
    <location>
        <begin position="1"/>
        <end position="390"/>
    </location>
</feature>
<feature type="transmembrane region" description="Helical" evidence="5">
    <location>
        <begin position="281"/>
        <end position="299"/>
    </location>
</feature>
<dbReference type="InterPro" id="IPR036259">
    <property type="entry name" value="MFS_trans_sf"/>
</dbReference>
<keyword evidence="3 5" id="KW-1133">Transmembrane helix</keyword>
<dbReference type="SUPFAM" id="SSF103473">
    <property type="entry name" value="MFS general substrate transporter"/>
    <property type="match status" value="1"/>
</dbReference>
<reference evidence="7" key="1">
    <citation type="submission" date="2010-08" db="EMBL/GenBank/DDBJ databases">
        <authorList>
            <person name="Muzny D."/>
            <person name="Qin X."/>
            <person name="Buhay C."/>
            <person name="Dugan-Rocha S."/>
            <person name="Ding Y."/>
            <person name="Chen G."/>
            <person name="Hawes A."/>
            <person name="Holder M."/>
            <person name="Jhangiani S."/>
            <person name="Johnson A."/>
            <person name="Khan Z."/>
            <person name="Li Z."/>
            <person name="Liu W."/>
            <person name="Liu X."/>
            <person name="Perez L."/>
            <person name="Shen H."/>
            <person name="Wang Q."/>
            <person name="Watt J."/>
            <person name="Xi L."/>
            <person name="Xin Y."/>
            <person name="Zhou J."/>
            <person name="Deng J."/>
            <person name="Jiang H."/>
            <person name="Liu Y."/>
            <person name="Qu J."/>
            <person name="Song X.-Z."/>
            <person name="Zhang L."/>
            <person name="Villasana D."/>
            <person name="Johnson A."/>
            <person name="Liu J."/>
            <person name="Liyanage D."/>
            <person name="Lorensuhewa L."/>
            <person name="Robinson T."/>
            <person name="Song A."/>
            <person name="Song B.-B."/>
            <person name="Dinh H."/>
            <person name="Thornton R."/>
            <person name="Coyle M."/>
            <person name="Francisco L."/>
            <person name="Jackson L."/>
            <person name="Javaid M."/>
            <person name="Korchina V."/>
            <person name="Kovar C."/>
            <person name="Mata R."/>
            <person name="Mathew T."/>
            <person name="Ngo R."/>
            <person name="Nguyen L."/>
            <person name="Nguyen N."/>
            <person name="Okwuonu G."/>
            <person name="Ongeri F."/>
            <person name="Pham C."/>
            <person name="Simmons D."/>
            <person name="Wilczek-Boney K."/>
            <person name="Hale W."/>
            <person name="Jakkamsetti A."/>
            <person name="Pham P."/>
            <person name="Ruth R."/>
            <person name="San Lucas F."/>
            <person name="Warren J."/>
            <person name="Zhang J."/>
            <person name="Zhao Z."/>
            <person name="Zhou C."/>
            <person name="Zhu D."/>
            <person name="Lee S."/>
            <person name="Bess C."/>
            <person name="Blankenburg K."/>
            <person name="Forbes L."/>
            <person name="Fu Q."/>
            <person name="Gubbala S."/>
            <person name="Hirani K."/>
            <person name="Jayaseelan J.C."/>
            <person name="Lara F."/>
            <person name="Munidasa M."/>
            <person name="Palculict T."/>
            <person name="Patil S."/>
            <person name="Pu L.-L."/>
            <person name="Saada N."/>
            <person name="Tang L."/>
            <person name="Weissenberger G."/>
            <person name="Zhu Y."/>
            <person name="Hemphill L."/>
            <person name="Shang Y."/>
            <person name="Youmans B."/>
            <person name="Ayvaz T."/>
            <person name="Ross M."/>
            <person name="Santibanez J."/>
            <person name="Aqrawi P."/>
            <person name="Gross S."/>
            <person name="Joshi V."/>
            <person name="Fowler G."/>
            <person name="Nazareth L."/>
            <person name="Reid J."/>
            <person name="Worley K."/>
            <person name="Petrosino J."/>
            <person name="Highlander S."/>
            <person name="Gibbs R."/>
        </authorList>
    </citation>
    <scope>NUCLEOTIDE SEQUENCE [LARGE SCALE GENOMIC DNA]</scope>
    <source>
        <strain evidence="7">DSM 15272</strain>
    </source>
</reference>
<dbReference type="PROSITE" id="PS50850">
    <property type="entry name" value="MFS"/>
    <property type="match status" value="1"/>
</dbReference>
<evidence type="ECO:0000313" key="7">
    <source>
        <dbReference type="EMBL" id="EFQ82916.1"/>
    </source>
</evidence>
<evidence type="ECO:0000313" key="8">
    <source>
        <dbReference type="Proteomes" id="UP000003111"/>
    </source>
</evidence>
<dbReference type="GO" id="GO:0022857">
    <property type="term" value="F:transmembrane transporter activity"/>
    <property type="evidence" value="ECO:0007669"/>
    <property type="project" value="InterPro"/>
</dbReference>
<dbReference type="Gene3D" id="1.20.1250.20">
    <property type="entry name" value="MFS general substrate transporter like domains"/>
    <property type="match status" value="1"/>
</dbReference>
<name>E2SCG3_9ACTN</name>
<feature type="transmembrane region" description="Helical" evidence="5">
    <location>
        <begin position="67"/>
        <end position="88"/>
    </location>
</feature>
<organism evidence="7 8">
    <name type="scientific">Aeromicrobium marinum DSM 15272</name>
    <dbReference type="NCBI Taxonomy" id="585531"/>
    <lineage>
        <taxon>Bacteria</taxon>
        <taxon>Bacillati</taxon>
        <taxon>Actinomycetota</taxon>
        <taxon>Actinomycetes</taxon>
        <taxon>Propionibacteriales</taxon>
        <taxon>Nocardioidaceae</taxon>
        <taxon>Aeromicrobium</taxon>
    </lineage>
</organism>
<gene>
    <name evidence="7" type="ORF">HMPREF0063_12125</name>
</gene>
<feature type="transmembrane region" description="Helical" evidence="5">
    <location>
        <begin position="248"/>
        <end position="269"/>
    </location>
</feature>
<keyword evidence="4 5" id="KW-0472">Membrane</keyword>
<accession>E2SCG3</accession>
<feature type="transmembrane region" description="Helical" evidence="5">
    <location>
        <begin position="139"/>
        <end position="163"/>
    </location>
</feature>
<evidence type="ECO:0000256" key="5">
    <source>
        <dbReference type="SAM" id="Phobius"/>
    </source>
</evidence>
<feature type="transmembrane region" description="Helical" evidence="5">
    <location>
        <begin position="368"/>
        <end position="388"/>
    </location>
</feature>
<dbReference type="PANTHER" id="PTHR23546:SF1">
    <property type="entry name" value="MEMBRANE PROTEIN"/>
    <property type="match status" value="1"/>
</dbReference>